<proteinExistence type="predicted"/>
<accession>A0ACA9JYU1</accession>
<reference evidence="1" key="1">
    <citation type="submission" date="2021-06" db="EMBL/GenBank/DDBJ databases">
        <authorList>
            <person name="Kallberg Y."/>
            <person name="Tangrot J."/>
            <person name="Rosling A."/>
        </authorList>
    </citation>
    <scope>NUCLEOTIDE SEQUENCE</scope>
    <source>
        <strain evidence="1">AU212A</strain>
    </source>
</reference>
<protein>
    <submittedName>
        <fullName evidence="1">5380_t:CDS:1</fullName>
    </submittedName>
</protein>
<name>A0ACA9JYU1_9GLOM</name>
<evidence type="ECO:0000313" key="1">
    <source>
        <dbReference type="EMBL" id="CAG8442869.1"/>
    </source>
</evidence>
<comment type="caution">
    <text evidence="1">The sequence shown here is derived from an EMBL/GenBank/DDBJ whole genome shotgun (WGS) entry which is preliminary data.</text>
</comment>
<organism evidence="1 2">
    <name type="scientific">Scutellospora calospora</name>
    <dbReference type="NCBI Taxonomy" id="85575"/>
    <lineage>
        <taxon>Eukaryota</taxon>
        <taxon>Fungi</taxon>
        <taxon>Fungi incertae sedis</taxon>
        <taxon>Mucoromycota</taxon>
        <taxon>Glomeromycotina</taxon>
        <taxon>Glomeromycetes</taxon>
        <taxon>Diversisporales</taxon>
        <taxon>Gigasporaceae</taxon>
        <taxon>Scutellospora</taxon>
    </lineage>
</organism>
<gene>
    <name evidence="1" type="ORF">SCALOS_LOCUS741</name>
</gene>
<feature type="non-terminal residue" evidence="1">
    <location>
        <position position="514"/>
    </location>
</feature>
<sequence>MDKFFDQSNISQNCKYCSITYALSISTRTLKEHVKKNHLEIYKQKTKTEIIPYNQQERHEYNKYLIKWIITSLQPFSVTEEESFIEILKKFNPRYKLPSRHYISSYVVKLFQNQQKDLNEDLQKISNRFLLDIIPFNESHTGANIAKTLMTLLKEYNLTTKIISLTTDNHTVMVACTCQLSSELANFGNFLFSHQRCEAHILNLAVQYSLQVHSEVIEKVRIFMKKVKKSNLLIASWCRLFELDRFLYLGLEIDTEIRWNSTYLMLIKFLKIRIQVNMLIAQNSDDFNDLIFTNNNWANIYELIPILKPMYSVTLSLSSSSFSTIGDFYFTFWTLKQKLEYEIINNMTQYIMADLICHKFNEYYLNINDTIKITTILDPHVKCSVYEFGDETNNAIFLLCSKMIYYSTTTTQNTLNQTELSLESILFNQSNARTYLRNLANQFCLTIPTQPNINNELERYLAIPIDENCNLLEWLDSKTARALLCLKSWISEKIGENINNVNIEDIDDIDYEMD</sequence>
<dbReference type="EMBL" id="CAJVPM010000379">
    <property type="protein sequence ID" value="CAG8442869.1"/>
    <property type="molecule type" value="Genomic_DNA"/>
</dbReference>
<dbReference type="Proteomes" id="UP000789860">
    <property type="component" value="Unassembled WGS sequence"/>
</dbReference>
<keyword evidence="2" id="KW-1185">Reference proteome</keyword>
<evidence type="ECO:0000313" key="2">
    <source>
        <dbReference type="Proteomes" id="UP000789860"/>
    </source>
</evidence>